<dbReference type="Proteomes" id="UP000838756">
    <property type="component" value="Unassembled WGS sequence"/>
</dbReference>
<organism evidence="1 2">
    <name type="scientific">Pararge aegeria aegeria</name>
    <dbReference type="NCBI Taxonomy" id="348720"/>
    <lineage>
        <taxon>Eukaryota</taxon>
        <taxon>Metazoa</taxon>
        <taxon>Ecdysozoa</taxon>
        <taxon>Arthropoda</taxon>
        <taxon>Hexapoda</taxon>
        <taxon>Insecta</taxon>
        <taxon>Pterygota</taxon>
        <taxon>Neoptera</taxon>
        <taxon>Endopterygota</taxon>
        <taxon>Lepidoptera</taxon>
        <taxon>Glossata</taxon>
        <taxon>Ditrysia</taxon>
        <taxon>Papilionoidea</taxon>
        <taxon>Nymphalidae</taxon>
        <taxon>Satyrinae</taxon>
        <taxon>Satyrini</taxon>
        <taxon>Parargina</taxon>
        <taxon>Pararge</taxon>
    </lineage>
</organism>
<evidence type="ECO:0000313" key="1">
    <source>
        <dbReference type="EMBL" id="CAH2244807.1"/>
    </source>
</evidence>
<sequence>MILNIALTLPECLFSGTALARLKPPNNLTLYQFRNYKFPPTMLSDASPRTVDFGTHYKIPMNSNGCDDDDEIPYLLQPEIRFGESEIKPHTAESKMS</sequence>
<dbReference type="AlphaFoldDB" id="A0A8S4S0J2"/>
<reference evidence="1" key="1">
    <citation type="submission" date="2022-03" db="EMBL/GenBank/DDBJ databases">
        <authorList>
            <person name="Lindestad O."/>
        </authorList>
    </citation>
    <scope>NUCLEOTIDE SEQUENCE</scope>
</reference>
<name>A0A8S4S0J2_9NEOP</name>
<keyword evidence="2" id="KW-1185">Reference proteome</keyword>
<proteinExistence type="predicted"/>
<accession>A0A8S4S0J2</accession>
<gene>
    <name evidence="1" type="primary">jg5157</name>
    <name evidence="1" type="ORF">PAEG_LOCUS20716</name>
</gene>
<evidence type="ECO:0000313" key="2">
    <source>
        <dbReference type="Proteomes" id="UP000838756"/>
    </source>
</evidence>
<protein>
    <submittedName>
        <fullName evidence="1">Jg5157 protein</fullName>
    </submittedName>
</protein>
<comment type="caution">
    <text evidence="1">The sequence shown here is derived from an EMBL/GenBank/DDBJ whole genome shotgun (WGS) entry which is preliminary data.</text>
</comment>
<dbReference type="EMBL" id="CAKXAJ010025862">
    <property type="protein sequence ID" value="CAH2244807.1"/>
    <property type="molecule type" value="Genomic_DNA"/>
</dbReference>